<reference evidence="3" key="1">
    <citation type="submission" date="2019-10" db="EMBL/GenBank/DDBJ databases">
        <authorList>
            <person name="Nor Muhammad N."/>
        </authorList>
    </citation>
    <scope>NUCLEOTIDE SEQUENCE</scope>
</reference>
<feature type="transmembrane region" description="Helical" evidence="2">
    <location>
        <begin position="99"/>
        <end position="120"/>
    </location>
</feature>
<feature type="transmembrane region" description="Helical" evidence="2">
    <location>
        <begin position="152"/>
        <end position="175"/>
    </location>
</feature>
<feature type="compositionally biased region" description="Basic and acidic residues" evidence="1">
    <location>
        <begin position="74"/>
        <end position="88"/>
    </location>
</feature>
<evidence type="ECO:0000256" key="2">
    <source>
        <dbReference type="SAM" id="Phobius"/>
    </source>
</evidence>
<evidence type="ECO:0000313" key="3">
    <source>
        <dbReference type="EMBL" id="VWP00354.1"/>
    </source>
</evidence>
<gene>
    <name evidence="3" type="primary">G4NJH9</name>
</gene>
<proteinExistence type="predicted"/>
<dbReference type="EMBL" id="LR728397">
    <property type="protein sequence ID" value="VWP00354.1"/>
    <property type="molecule type" value="Genomic_DNA"/>
</dbReference>
<sequence>MIPNPVRFAVGDALVWWRACVVWKQDKAVCSTGPPLITLTLGVPPPIFLPHTHIHSSVRDLMSPTSSASPGRRSVREADSARTHDPRRPPLGKSMRVRGGVLCVLAAAAIHPLTLSGIQWKTSRMCRKHRRLAKAQFAAVGRSRRSEQVLQVQALALLVQSGSIDCAIISVTQAFATVTDAVTVPLPATSPAGVALFRAIYPATVIVIVLVLVALKRSTSTPCACCAPPKPRPSPSPS</sequence>
<protein>
    <submittedName>
        <fullName evidence="3">Interferon-induced GTP-binding protein Mx</fullName>
    </submittedName>
</protein>
<feature type="transmembrane region" description="Helical" evidence="2">
    <location>
        <begin position="195"/>
        <end position="215"/>
    </location>
</feature>
<dbReference type="AlphaFoldDB" id="A0A5K1K3L7"/>
<name>A0A5K1K3L7_9APHY</name>
<organism evidence="3">
    <name type="scientific">Ganoderma boninense</name>
    <dbReference type="NCBI Taxonomy" id="34458"/>
    <lineage>
        <taxon>Eukaryota</taxon>
        <taxon>Fungi</taxon>
        <taxon>Dikarya</taxon>
        <taxon>Basidiomycota</taxon>
        <taxon>Agaricomycotina</taxon>
        <taxon>Agaricomycetes</taxon>
        <taxon>Polyporales</taxon>
        <taxon>Polyporaceae</taxon>
        <taxon>Ganoderma</taxon>
    </lineage>
</organism>
<evidence type="ECO:0000256" key="1">
    <source>
        <dbReference type="SAM" id="MobiDB-lite"/>
    </source>
</evidence>
<keyword evidence="2" id="KW-1133">Transmembrane helix</keyword>
<keyword evidence="2" id="KW-0472">Membrane</keyword>
<accession>A0A5K1K3L7</accession>
<feature type="region of interest" description="Disordered" evidence="1">
    <location>
        <begin position="59"/>
        <end position="93"/>
    </location>
</feature>
<keyword evidence="2" id="KW-0812">Transmembrane</keyword>